<accession>A0ACC3SGK5</accession>
<gene>
    <name evidence="1" type="ORF">M8818_002676</name>
</gene>
<proteinExistence type="predicted"/>
<dbReference type="Proteomes" id="UP001320706">
    <property type="component" value="Unassembled WGS sequence"/>
</dbReference>
<evidence type="ECO:0000313" key="1">
    <source>
        <dbReference type="EMBL" id="KAK8213377.1"/>
    </source>
</evidence>
<reference evidence="1" key="1">
    <citation type="submission" date="2024-02" db="EMBL/GenBank/DDBJ databases">
        <title>Metagenome Assembled Genome of Zalaria obscura JY119.</title>
        <authorList>
            <person name="Vighnesh L."/>
            <person name="Jagadeeshwari U."/>
            <person name="Venkata Ramana C."/>
            <person name="Sasikala C."/>
        </authorList>
    </citation>
    <scope>NUCLEOTIDE SEQUENCE</scope>
    <source>
        <strain evidence="1">JY119</strain>
    </source>
</reference>
<keyword evidence="2" id="KW-1185">Reference proteome</keyword>
<sequence>MDHSSWSSSNTTIPAGIRHCLHEVQCSTTSALFTRPIKVQCLGQWLLVLSLAIVLYREVDDIRPNYMATISNSSLDL</sequence>
<name>A0ACC3SGK5_9PEZI</name>
<comment type="caution">
    <text evidence="1">The sequence shown here is derived from an EMBL/GenBank/DDBJ whole genome shotgun (WGS) entry which is preliminary data.</text>
</comment>
<dbReference type="EMBL" id="JAMKPW020000011">
    <property type="protein sequence ID" value="KAK8213377.1"/>
    <property type="molecule type" value="Genomic_DNA"/>
</dbReference>
<organism evidence="1 2">
    <name type="scientific">Zalaria obscura</name>
    <dbReference type="NCBI Taxonomy" id="2024903"/>
    <lineage>
        <taxon>Eukaryota</taxon>
        <taxon>Fungi</taxon>
        <taxon>Dikarya</taxon>
        <taxon>Ascomycota</taxon>
        <taxon>Pezizomycotina</taxon>
        <taxon>Dothideomycetes</taxon>
        <taxon>Dothideomycetidae</taxon>
        <taxon>Dothideales</taxon>
        <taxon>Zalariaceae</taxon>
        <taxon>Zalaria</taxon>
    </lineage>
</organism>
<protein>
    <submittedName>
        <fullName evidence="1">Uncharacterized protein</fullName>
    </submittedName>
</protein>
<evidence type="ECO:0000313" key="2">
    <source>
        <dbReference type="Proteomes" id="UP001320706"/>
    </source>
</evidence>